<organism evidence="12 13">
    <name type="scientific">Pararhodospirillum photometricum DSM 122</name>
    <dbReference type="NCBI Taxonomy" id="1150469"/>
    <lineage>
        <taxon>Bacteria</taxon>
        <taxon>Pseudomonadati</taxon>
        <taxon>Pseudomonadota</taxon>
        <taxon>Alphaproteobacteria</taxon>
        <taxon>Rhodospirillales</taxon>
        <taxon>Rhodospirillaceae</taxon>
        <taxon>Pararhodospirillum</taxon>
    </lineage>
</organism>
<evidence type="ECO:0000313" key="12">
    <source>
        <dbReference type="EMBL" id="CCG07878.1"/>
    </source>
</evidence>
<accession>H6SSJ9</accession>
<dbReference type="STRING" id="1150469.RSPPHO_01252"/>
<dbReference type="Gene3D" id="6.10.340.10">
    <property type="match status" value="1"/>
</dbReference>
<feature type="domain" description="HAMP" evidence="11">
    <location>
        <begin position="211"/>
        <end position="264"/>
    </location>
</feature>
<evidence type="ECO:0000256" key="8">
    <source>
        <dbReference type="PROSITE-ProRule" id="PRU00284"/>
    </source>
</evidence>
<dbReference type="HOGENOM" id="CLU_000445_107_27_5"/>
<dbReference type="GO" id="GO:0006935">
    <property type="term" value="P:chemotaxis"/>
    <property type="evidence" value="ECO:0007669"/>
    <property type="project" value="InterPro"/>
</dbReference>
<dbReference type="SUPFAM" id="SSF58104">
    <property type="entry name" value="Methyl-accepting chemotaxis protein (MCP) signaling domain"/>
    <property type="match status" value="1"/>
</dbReference>
<dbReference type="OrthoDB" id="7260004at2"/>
<dbReference type="GO" id="GO:0007165">
    <property type="term" value="P:signal transduction"/>
    <property type="evidence" value="ECO:0007669"/>
    <property type="project" value="UniProtKB-KW"/>
</dbReference>
<proteinExistence type="inferred from homology"/>
<feature type="domain" description="Methyl-accepting transducer" evidence="10">
    <location>
        <begin position="298"/>
        <end position="541"/>
    </location>
</feature>
<dbReference type="PANTHER" id="PTHR32089">
    <property type="entry name" value="METHYL-ACCEPTING CHEMOTAXIS PROTEIN MCPB"/>
    <property type="match status" value="1"/>
</dbReference>
<keyword evidence="3 9" id="KW-0812">Transmembrane</keyword>
<dbReference type="SMART" id="SM00304">
    <property type="entry name" value="HAMP"/>
    <property type="match status" value="1"/>
</dbReference>
<protein>
    <submittedName>
        <fullName evidence="12">Methyl-accepting chemotaxis sensory transducer</fullName>
    </submittedName>
</protein>
<evidence type="ECO:0000256" key="3">
    <source>
        <dbReference type="ARBA" id="ARBA00022692"/>
    </source>
</evidence>
<dbReference type="InterPro" id="IPR004089">
    <property type="entry name" value="MCPsignal_dom"/>
</dbReference>
<evidence type="ECO:0000256" key="1">
    <source>
        <dbReference type="ARBA" id="ARBA00004651"/>
    </source>
</evidence>
<dbReference type="Proteomes" id="UP000033220">
    <property type="component" value="Chromosome DSM 122"/>
</dbReference>
<evidence type="ECO:0000256" key="5">
    <source>
        <dbReference type="ARBA" id="ARBA00023136"/>
    </source>
</evidence>
<dbReference type="PATRIC" id="fig|1150469.3.peg.1412"/>
<dbReference type="Gene3D" id="1.10.287.950">
    <property type="entry name" value="Methyl-accepting chemotaxis protein"/>
    <property type="match status" value="1"/>
</dbReference>
<comment type="subcellular location">
    <subcellularLocation>
        <location evidence="1">Cell membrane</location>
        <topology evidence="1">Multi-pass membrane protein</topology>
    </subcellularLocation>
</comment>
<dbReference type="PROSITE" id="PS50885">
    <property type="entry name" value="HAMP"/>
    <property type="match status" value="1"/>
</dbReference>
<evidence type="ECO:0000259" key="11">
    <source>
        <dbReference type="PROSITE" id="PS50885"/>
    </source>
</evidence>
<keyword evidence="5 9" id="KW-0472">Membrane</keyword>
<dbReference type="PRINTS" id="PR00260">
    <property type="entry name" value="CHEMTRNSDUCR"/>
</dbReference>
<keyword evidence="4 9" id="KW-1133">Transmembrane helix</keyword>
<dbReference type="InterPro" id="IPR004090">
    <property type="entry name" value="Chemotax_Me-accpt_rcpt"/>
</dbReference>
<evidence type="ECO:0000256" key="6">
    <source>
        <dbReference type="ARBA" id="ARBA00023224"/>
    </source>
</evidence>
<dbReference type="Gene3D" id="3.30.450.20">
    <property type="entry name" value="PAS domain"/>
    <property type="match status" value="1"/>
</dbReference>
<evidence type="ECO:0000259" key="10">
    <source>
        <dbReference type="PROSITE" id="PS50111"/>
    </source>
</evidence>
<dbReference type="EMBL" id="HE663493">
    <property type="protein sequence ID" value="CCG07878.1"/>
    <property type="molecule type" value="Genomic_DNA"/>
</dbReference>
<feature type="transmembrane region" description="Helical" evidence="9">
    <location>
        <begin position="188"/>
        <end position="210"/>
    </location>
</feature>
<comment type="similarity">
    <text evidence="7">Belongs to the methyl-accepting chemotaxis (MCP) protein family.</text>
</comment>
<dbReference type="KEGG" id="rpm:RSPPHO_01252"/>
<dbReference type="AlphaFoldDB" id="H6SSJ9"/>
<dbReference type="InterPro" id="IPR033480">
    <property type="entry name" value="sCache_2"/>
</dbReference>
<dbReference type="RefSeq" id="WP_014414517.1">
    <property type="nucleotide sequence ID" value="NC_017059.1"/>
</dbReference>
<dbReference type="CDD" id="cd06225">
    <property type="entry name" value="HAMP"/>
    <property type="match status" value="1"/>
</dbReference>
<keyword evidence="6 8" id="KW-0807">Transducer</keyword>
<evidence type="ECO:0000256" key="4">
    <source>
        <dbReference type="ARBA" id="ARBA00022989"/>
    </source>
</evidence>
<evidence type="ECO:0000256" key="9">
    <source>
        <dbReference type="SAM" id="Phobius"/>
    </source>
</evidence>
<dbReference type="Pfam" id="PF17200">
    <property type="entry name" value="sCache_2"/>
    <property type="match status" value="1"/>
</dbReference>
<sequence length="561" mass="59468">MKGMMPLGARISLPVLVMVLGLMAIVGAALVMQRETMLSERRVLLEEHVEAALSLVEAFHQQAVQGRLPLDEARTRALAAVRGMAFGDNNYLFIMDREHRLVAHRTAPGLEGKSVADVKDPAGFLLFRAMTERTAHGGSALIAYQWPHPGQTTPVPKETYVGVFAPWGWIVGTGVYMDDIDVLFKRRLLALLGVAAVVMSLAGGLSFAAIRAVTKPLSLMKESMARLSQGDLEVSVPAARRQDEMGAMARALHVFRDNARAARRLQDEARAAEARQAEETRQTRLALAQRFEQEIGSILNALSVAASDLDRTAGALRDTAREALGQAGEVGSALRETTANVQSVASAAEEMAASVQEIAGQVHRSTAVVGEAVALAQGTNDGVRALFEAASRIGEVVTLITDIASQTNLLALNATIEAARAGEAGKGFAVVAGEVKTLANQTSRATEEIARQINEVQARTGQSVQDIEHIVGTVGHVNEISATIAAAIEEQGAATREISRAIQQASDGSTQVAEGALRLHEAARGTGTSAEVVHAAATRLAAQVEDLRQRVASFLGSLRTG</sequence>
<dbReference type="GO" id="GO:0004888">
    <property type="term" value="F:transmembrane signaling receptor activity"/>
    <property type="evidence" value="ECO:0007669"/>
    <property type="project" value="InterPro"/>
</dbReference>
<evidence type="ECO:0000256" key="7">
    <source>
        <dbReference type="ARBA" id="ARBA00029447"/>
    </source>
</evidence>
<dbReference type="Pfam" id="PF00015">
    <property type="entry name" value="MCPsignal"/>
    <property type="match status" value="1"/>
</dbReference>
<dbReference type="PROSITE" id="PS50111">
    <property type="entry name" value="CHEMOTAXIS_TRANSDUC_2"/>
    <property type="match status" value="1"/>
</dbReference>
<feature type="transmembrane region" description="Helical" evidence="9">
    <location>
        <begin position="12"/>
        <end position="32"/>
    </location>
</feature>
<name>H6SSJ9_PARPM</name>
<dbReference type="PANTHER" id="PTHR32089:SF112">
    <property type="entry name" value="LYSOZYME-LIKE PROTEIN-RELATED"/>
    <property type="match status" value="1"/>
</dbReference>
<keyword evidence="13" id="KW-1185">Reference proteome</keyword>
<evidence type="ECO:0000256" key="2">
    <source>
        <dbReference type="ARBA" id="ARBA00022475"/>
    </source>
</evidence>
<reference evidence="12 13" key="1">
    <citation type="submission" date="2012-02" db="EMBL/GenBank/DDBJ databases">
        <title>Shotgun genome sequence of Phaeospirillum photometricum DSM 122.</title>
        <authorList>
            <person name="Duquesne K."/>
            <person name="Sturgis J."/>
        </authorList>
    </citation>
    <scope>NUCLEOTIDE SEQUENCE [LARGE SCALE GENOMIC DNA]</scope>
    <source>
        <strain evidence="13">DSM122</strain>
    </source>
</reference>
<dbReference type="eggNOG" id="COG0840">
    <property type="taxonomic scope" value="Bacteria"/>
</dbReference>
<dbReference type="Pfam" id="PF00672">
    <property type="entry name" value="HAMP"/>
    <property type="match status" value="1"/>
</dbReference>
<keyword evidence="2" id="KW-1003">Cell membrane</keyword>
<gene>
    <name evidence="12" type="ORF">RSPPHO_01252</name>
</gene>
<dbReference type="GO" id="GO:0005886">
    <property type="term" value="C:plasma membrane"/>
    <property type="evidence" value="ECO:0007669"/>
    <property type="project" value="UniProtKB-SubCell"/>
</dbReference>
<dbReference type="SMART" id="SM01049">
    <property type="entry name" value="Cache_2"/>
    <property type="match status" value="1"/>
</dbReference>
<dbReference type="InterPro" id="IPR003660">
    <property type="entry name" value="HAMP_dom"/>
</dbReference>
<dbReference type="SMART" id="SM00283">
    <property type="entry name" value="MA"/>
    <property type="match status" value="1"/>
</dbReference>
<evidence type="ECO:0000313" key="13">
    <source>
        <dbReference type="Proteomes" id="UP000033220"/>
    </source>
</evidence>